<accession>A0ABR2WI21</accession>
<evidence type="ECO:0000256" key="2">
    <source>
        <dbReference type="ARBA" id="ARBA00023315"/>
    </source>
</evidence>
<reference evidence="4 5" key="1">
    <citation type="submission" date="2023-04" db="EMBL/GenBank/DDBJ databases">
        <title>Genome of Basidiobolus ranarum AG-B5.</title>
        <authorList>
            <person name="Stajich J.E."/>
            <person name="Carter-House D."/>
            <person name="Gryganskyi A."/>
        </authorList>
    </citation>
    <scope>NUCLEOTIDE SEQUENCE [LARGE SCALE GENOMIC DNA]</scope>
    <source>
        <strain evidence="4 5">AG-B5</strain>
    </source>
</reference>
<dbReference type="Gene3D" id="3.40.630.30">
    <property type="match status" value="1"/>
</dbReference>
<keyword evidence="1" id="KW-0808">Transferase</keyword>
<dbReference type="CDD" id="cd04301">
    <property type="entry name" value="NAT_SF"/>
    <property type="match status" value="1"/>
</dbReference>
<dbReference type="SUPFAM" id="SSF55729">
    <property type="entry name" value="Acyl-CoA N-acyltransferases (Nat)"/>
    <property type="match status" value="1"/>
</dbReference>
<evidence type="ECO:0000259" key="3">
    <source>
        <dbReference type="PROSITE" id="PS51186"/>
    </source>
</evidence>
<protein>
    <recommendedName>
        <fullName evidence="3">N-acetyltransferase domain-containing protein</fullName>
    </recommendedName>
</protein>
<evidence type="ECO:0000313" key="5">
    <source>
        <dbReference type="Proteomes" id="UP001479436"/>
    </source>
</evidence>
<gene>
    <name evidence="4" type="ORF">K7432_014197</name>
</gene>
<dbReference type="EMBL" id="JASJQH010001553">
    <property type="protein sequence ID" value="KAK9761126.1"/>
    <property type="molecule type" value="Genomic_DNA"/>
</dbReference>
<dbReference type="PANTHER" id="PTHR43420">
    <property type="entry name" value="ACETYLTRANSFERASE"/>
    <property type="match status" value="1"/>
</dbReference>
<dbReference type="PANTHER" id="PTHR43420:SF12">
    <property type="entry name" value="N-ACETYLTRANSFERASE DOMAIN-CONTAINING PROTEIN"/>
    <property type="match status" value="1"/>
</dbReference>
<dbReference type="InterPro" id="IPR016181">
    <property type="entry name" value="Acyl_CoA_acyltransferase"/>
</dbReference>
<dbReference type="PROSITE" id="PS51186">
    <property type="entry name" value="GNAT"/>
    <property type="match status" value="1"/>
</dbReference>
<dbReference type="Proteomes" id="UP001479436">
    <property type="component" value="Unassembled WGS sequence"/>
</dbReference>
<dbReference type="Pfam" id="PF00583">
    <property type="entry name" value="Acetyltransf_1"/>
    <property type="match status" value="1"/>
</dbReference>
<dbReference type="InterPro" id="IPR000182">
    <property type="entry name" value="GNAT_dom"/>
</dbReference>
<keyword evidence="5" id="KW-1185">Reference proteome</keyword>
<sequence length="199" mass="22919">MTSVEAFVAQYPFSQHPQLFDHKYSILGLCQLVEYRAFPMYMAMDLAMQLRMPYYYLVAAVKADDPNIDVNHTQSESEIKACHTLTAHEPFVSVFSGYSVLGYAMYKINLQKATAEITTLAVDKLYRRQGIGTQLMNFMIREITDQHTIAKAITLHVDVHATEAYRLYLRLGFQKLHTIIGYYRRGSDADVLQYKIIRS</sequence>
<proteinExistence type="predicted"/>
<evidence type="ECO:0000256" key="1">
    <source>
        <dbReference type="ARBA" id="ARBA00022679"/>
    </source>
</evidence>
<keyword evidence="2" id="KW-0012">Acyltransferase</keyword>
<feature type="domain" description="N-acetyltransferase" evidence="3">
    <location>
        <begin position="33"/>
        <end position="197"/>
    </location>
</feature>
<evidence type="ECO:0000313" key="4">
    <source>
        <dbReference type="EMBL" id="KAK9761126.1"/>
    </source>
</evidence>
<dbReference type="InterPro" id="IPR050680">
    <property type="entry name" value="YpeA/RimI_acetyltransf"/>
</dbReference>
<organism evidence="4 5">
    <name type="scientific">Basidiobolus ranarum</name>
    <dbReference type="NCBI Taxonomy" id="34480"/>
    <lineage>
        <taxon>Eukaryota</taxon>
        <taxon>Fungi</taxon>
        <taxon>Fungi incertae sedis</taxon>
        <taxon>Zoopagomycota</taxon>
        <taxon>Entomophthoromycotina</taxon>
        <taxon>Basidiobolomycetes</taxon>
        <taxon>Basidiobolales</taxon>
        <taxon>Basidiobolaceae</taxon>
        <taxon>Basidiobolus</taxon>
    </lineage>
</organism>
<comment type="caution">
    <text evidence="4">The sequence shown here is derived from an EMBL/GenBank/DDBJ whole genome shotgun (WGS) entry which is preliminary data.</text>
</comment>
<name>A0ABR2WI21_9FUNG</name>